<dbReference type="PANTHER" id="PTHR43155:SF2">
    <property type="entry name" value="CYCLIC DI-GMP PHOSPHODIESTERASE PA4108"/>
    <property type="match status" value="1"/>
</dbReference>
<dbReference type="Pfam" id="PF13487">
    <property type="entry name" value="HD_5"/>
    <property type="match status" value="1"/>
</dbReference>
<dbReference type="SUPFAM" id="SSF109604">
    <property type="entry name" value="HD-domain/PDEase-like"/>
    <property type="match status" value="2"/>
</dbReference>
<keyword evidence="1" id="KW-1133">Transmembrane helix</keyword>
<evidence type="ECO:0000259" key="2">
    <source>
        <dbReference type="PROSITE" id="PS51832"/>
    </source>
</evidence>
<dbReference type="OrthoDB" id="9764808at2"/>
<evidence type="ECO:0000313" key="4">
    <source>
        <dbReference type="Proteomes" id="UP000304864"/>
    </source>
</evidence>
<organism evidence="3 4">
    <name type="scientific">Thiomicrorhabdus sediminis</name>
    <dbReference type="NCBI Taxonomy" id="2580412"/>
    <lineage>
        <taxon>Bacteria</taxon>
        <taxon>Pseudomonadati</taxon>
        <taxon>Pseudomonadota</taxon>
        <taxon>Gammaproteobacteria</taxon>
        <taxon>Thiotrichales</taxon>
        <taxon>Piscirickettsiaceae</taxon>
        <taxon>Thiomicrorhabdus</taxon>
    </lineage>
</organism>
<dbReference type="InterPro" id="IPR037522">
    <property type="entry name" value="HD_GYP_dom"/>
</dbReference>
<proteinExistence type="predicted"/>
<dbReference type="PROSITE" id="PS51832">
    <property type="entry name" value="HD_GYP"/>
    <property type="match status" value="1"/>
</dbReference>
<evidence type="ECO:0000313" key="3">
    <source>
        <dbReference type="EMBL" id="QCU91028.1"/>
    </source>
</evidence>
<dbReference type="Gene3D" id="6.10.340.10">
    <property type="match status" value="1"/>
</dbReference>
<dbReference type="InterPro" id="IPR003607">
    <property type="entry name" value="HD/PDEase_dom"/>
</dbReference>
<dbReference type="SMART" id="SM00471">
    <property type="entry name" value="HDc"/>
    <property type="match status" value="1"/>
</dbReference>
<name>A0A4P9K7U6_9GAMM</name>
<sequence>MNSTPFKVKLITYFFSLLLLTAGSLIYLQYYFSEKLAMQAGDQAFESILNNLHDFQKSQDRQSEAFLEIISTYPQLSQPVSLDEEYPLQTPFIKILSQNLNAYAIYWANLKGDFFEVINMHHSPLLYKQLKAPLNARWGIIKLSQDSDFKIKHYIFLDSNLNSIATRNEATDYKAYLRHWFVGAQNNRGVTRSAPYLFQHLQLYGITYSKFIRSQQVVVAVDYTNSEIENLLKQAKPSKDSYIFMFNENAELLMDSNGNRETAEKVNTSLQLYEQLKPLLNKSSGAKPQEITVNNRRYLARFVNTDAQQEHRLNLAMLIPMNDLTEPYRAQIQLSLLVALIILLILIPLIFLFARNLTRPIEALMNENYKIQHRQFDQVKLIETPIKELDRLSRSLVEMSNSIQQYQYSQTKLLDSIIKLVADAIDAKSPYTGGHCKRVPELAFMLLDAANTDSKTFKDFRFEDPDEIRSFHIGAWLHDCGKIVTPEHVVDKATKLETIYNRIHEIRTRFEVLWRDADIVYLQARLDGESTELAEQQRQATRDRLQEEFAFIASTNIGGEFLDEQDQERLKKIGKQTWQRHFNKNLGLSEEEQLRSSPDNHLPATESLLADKPEHFINRYHFDYEDYQAHGFKEPVPQYLYNLGELTNLGIARGTLNDEERFKIKEHVMMTIKMLEKLPFPQEYKNIIRYAGTHHETLDGKGYPRQLAAEDLSIPERIMSIADIFEALTAADRPYKPAKTLSQALQIMSFMRDDNHIDADLFALFIESGVYLEYAQAYLQPEQIDEINPADYIEK</sequence>
<reference evidence="3 4" key="1">
    <citation type="submission" date="2019-05" db="EMBL/GenBank/DDBJ databases">
        <title>Thiomicrorhabdus sediminis sp. nov, a novel sulfur-oxidizing bacterium isolated from coastal sediment.</title>
        <authorList>
            <person name="Liu X."/>
        </authorList>
    </citation>
    <scope>NUCLEOTIDE SEQUENCE [LARGE SCALE GENOMIC DNA]</scope>
    <source>
        <strain evidence="3 4">G1</strain>
    </source>
</reference>
<dbReference type="CDD" id="cd00077">
    <property type="entry name" value="HDc"/>
    <property type="match status" value="1"/>
</dbReference>
<dbReference type="KEGG" id="thig:FE785_10550"/>
<feature type="transmembrane region" description="Helical" evidence="1">
    <location>
        <begin position="334"/>
        <end position="354"/>
    </location>
</feature>
<protein>
    <submittedName>
        <fullName evidence="3">HD domain-containing protein</fullName>
    </submittedName>
</protein>
<dbReference type="EMBL" id="CP040602">
    <property type="protein sequence ID" value="QCU91028.1"/>
    <property type="molecule type" value="Genomic_DNA"/>
</dbReference>
<dbReference type="PANTHER" id="PTHR43155">
    <property type="entry name" value="CYCLIC DI-GMP PHOSPHODIESTERASE PA4108-RELATED"/>
    <property type="match status" value="1"/>
</dbReference>
<keyword evidence="1" id="KW-0812">Transmembrane</keyword>
<dbReference type="GO" id="GO:0008081">
    <property type="term" value="F:phosphoric diester hydrolase activity"/>
    <property type="evidence" value="ECO:0007669"/>
    <property type="project" value="UniProtKB-ARBA"/>
</dbReference>
<dbReference type="AlphaFoldDB" id="A0A4P9K7U6"/>
<dbReference type="Proteomes" id="UP000304864">
    <property type="component" value="Chromosome"/>
</dbReference>
<dbReference type="Gene3D" id="1.10.3210.10">
    <property type="entry name" value="Hypothetical protein af1432"/>
    <property type="match status" value="2"/>
</dbReference>
<dbReference type="RefSeq" id="WP_138565702.1">
    <property type="nucleotide sequence ID" value="NZ_CP040602.1"/>
</dbReference>
<accession>A0A4P9K7U6</accession>
<keyword evidence="4" id="KW-1185">Reference proteome</keyword>
<feature type="domain" description="HD-GYP" evidence="2">
    <location>
        <begin position="577"/>
        <end position="780"/>
    </location>
</feature>
<feature type="transmembrane region" description="Helical" evidence="1">
    <location>
        <begin position="12"/>
        <end position="32"/>
    </location>
</feature>
<dbReference type="Gene3D" id="3.30.450.20">
    <property type="entry name" value="PAS domain"/>
    <property type="match status" value="2"/>
</dbReference>
<keyword evidence="1" id="KW-0472">Membrane</keyword>
<gene>
    <name evidence="3" type="ORF">FE785_10550</name>
</gene>
<evidence type="ECO:0000256" key="1">
    <source>
        <dbReference type="SAM" id="Phobius"/>
    </source>
</evidence>